<dbReference type="GO" id="GO:0005886">
    <property type="term" value="C:plasma membrane"/>
    <property type="evidence" value="ECO:0007669"/>
    <property type="project" value="UniProtKB-SubCell"/>
</dbReference>
<keyword evidence="6" id="KW-1185">Reference proteome</keyword>
<sequence length="103" mass="10989">MRCGLLPISRAALLLGDVAYFDFRGEVEDEADRVELQKCLGPTCKILVLRNHGVLALGDTAEEAFYSIFHLQAACEVQVSAGLRVGAGSERGRGSAASPGKMH</sequence>
<comment type="caution">
    <text evidence="5">The sequence shown here is derived from an EMBL/GenBank/DDBJ whole genome shotgun (WGS) entry which is preliminary data.</text>
</comment>
<feature type="chain" id="PRO_5018023488" description="Class II aldolase/adducin N-terminal domain-containing protein" evidence="3">
    <location>
        <begin position="17"/>
        <end position="103"/>
    </location>
</feature>
<feature type="signal peptide" evidence="3">
    <location>
        <begin position="1"/>
        <end position="16"/>
    </location>
</feature>
<proteinExistence type="inferred from homology"/>
<dbReference type="Gene3D" id="3.40.225.10">
    <property type="entry name" value="Class II aldolase/adducin N-terminal domain"/>
    <property type="match status" value="1"/>
</dbReference>
<comment type="similarity">
    <text evidence="2">Belongs to the aldolase class II family. Adducin subfamily.</text>
</comment>
<organism evidence="5 6">
    <name type="scientific">Chloebia gouldiae</name>
    <name type="common">Gouldian finch</name>
    <name type="synonym">Erythrura gouldiae</name>
    <dbReference type="NCBI Taxonomy" id="44316"/>
    <lineage>
        <taxon>Eukaryota</taxon>
        <taxon>Metazoa</taxon>
        <taxon>Chordata</taxon>
        <taxon>Craniata</taxon>
        <taxon>Vertebrata</taxon>
        <taxon>Euteleostomi</taxon>
        <taxon>Archelosauria</taxon>
        <taxon>Archosauria</taxon>
        <taxon>Dinosauria</taxon>
        <taxon>Saurischia</taxon>
        <taxon>Theropoda</taxon>
        <taxon>Coelurosauria</taxon>
        <taxon>Aves</taxon>
        <taxon>Neognathae</taxon>
        <taxon>Neoaves</taxon>
        <taxon>Telluraves</taxon>
        <taxon>Australaves</taxon>
        <taxon>Passeriformes</taxon>
        <taxon>Passeroidea</taxon>
        <taxon>Passeridae</taxon>
        <taxon>Chloebia</taxon>
    </lineage>
</organism>
<evidence type="ECO:0000256" key="1">
    <source>
        <dbReference type="ARBA" id="ARBA00004413"/>
    </source>
</evidence>
<dbReference type="GO" id="GO:0051015">
    <property type="term" value="F:actin filament binding"/>
    <property type="evidence" value="ECO:0007669"/>
    <property type="project" value="TreeGrafter"/>
</dbReference>
<dbReference type="GO" id="GO:0014069">
    <property type="term" value="C:postsynaptic density"/>
    <property type="evidence" value="ECO:0007669"/>
    <property type="project" value="TreeGrafter"/>
</dbReference>
<dbReference type="Proteomes" id="UP000276834">
    <property type="component" value="Unassembled WGS sequence"/>
</dbReference>
<accession>A0A3L8Q4A0</accession>
<name>A0A3L8Q4A0_CHLGU</name>
<evidence type="ECO:0000313" key="6">
    <source>
        <dbReference type="Proteomes" id="UP000276834"/>
    </source>
</evidence>
<dbReference type="GO" id="GO:0005856">
    <property type="term" value="C:cytoskeleton"/>
    <property type="evidence" value="ECO:0007669"/>
    <property type="project" value="TreeGrafter"/>
</dbReference>
<feature type="domain" description="Class II aldolase/adducin N-terminal" evidence="4">
    <location>
        <begin position="4"/>
        <end position="79"/>
    </location>
</feature>
<dbReference type="AlphaFoldDB" id="A0A3L8Q4A0"/>
<dbReference type="Pfam" id="PF00596">
    <property type="entry name" value="Aldolase_II"/>
    <property type="match status" value="1"/>
</dbReference>
<evidence type="ECO:0000259" key="4">
    <source>
        <dbReference type="Pfam" id="PF00596"/>
    </source>
</evidence>
<evidence type="ECO:0000256" key="3">
    <source>
        <dbReference type="SAM" id="SignalP"/>
    </source>
</evidence>
<dbReference type="PANTHER" id="PTHR10672:SF6">
    <property type="entry name" value="BETA-ADDUCIN"/>
    <property type="match status" value="1"/>
</dbReference>
<gene>
    <name evidence="5" type="ORF">DV515_00019593</name>
</gene>
<dbReference type="InterPro" id="IPR001303">
    <property type="entry name" value="Aldolase_II/adducin_N"/>
</dbReference>
<dbReference type="InterPro" id="IPR051017">
    <property type="entry name" value="Aldolase-II_Adducin_sf"/>
</dbReference>
<dbReference type="GO" id="GO:0051016">
    <property type="term" value="P:barbed-end actin filament capping"/>
    <property type="evidence" value="ECO:0007669"/>
    <property type="project" value="TreeGrafter"/>
</dbReference>
<comment type="subcellular location">
    <subcellularLocation>
        <location evidence="1">Cell membrane</location>
        <topology evidence="1">Peripheral membrane protein</topology>
        <orientation evidence="1">Cytoplasmic side</orientation>
    </subcellularLocation>
</comment>
<evidence type="ECO:0000313" key="5">
    <source>
        <dbReference type="EMBL" id="RLV62170.1"/>
    </source>
</evidence>
<dbReference type="PANTHER" id="PTHR10672">
    <property type="entry name" value="ADDUCIN"/>
    <property type="match status" value="1"/>
</dbReference>
<keyword evidence="3" id="KW-0732">Signal</keyword>
<evidence type="ECO:0000256" key="2">
    <source>
        <dbReference type="ARBA" id="ARBA00006274"/>
    </source>
</evidence>
<dbReference type="OrthoDB" id="3238794at2759"/>
<protein>
    <recommendedName>
        <fullName evidence="4">Class II aldolase/adducin N-terminal domain-containing protein</fullName>
    </recommendedName>
</protein>
<reference evidence="5 6" key="1">
    <citation type="journal article" date="2018" name="Proc. R. Soc. B">
        <title>A non-coding region near Follistatin controls head colour polymorphism in the Gouldian finch.</title>
        <authorList>
            <person name="Toomey M.B."/>
            <person name="Marques C.I."/>
            <person name="Andrade P."/>
            <person name="Araujo P.M."/>
            <person name="Sabatino S."/>
            <person name="Gazda M.A."/>
            <person name="Afonso S."/>
            <person name="Lopes R.J."/>
            <person name="Corbo J.C."/>
            <person name="Carneiro M."/>
        </authorList>
    </citation>
    <scope>NUCLEOTIDE SEQUENCE [LARGE SCALE GENOMIC DNA]</scope>
    <source>
        <strain evidence="5">Red01</strain>
        <tissue evidence="5">Muscle</tissue>
    </source>
</reference>
<dbReference type="EMBL" id="QUSF01010142">
    <property type="protein sequence ID" value="RLV62170.1"/>
    <property type="molecule type" value="Genomic_DNA"/>
</dbReference>
<dbReference type="InterPro" id="IPR036409">
    <property type="entry name" value="Aldolase_II/adducin_N_sf"/>
</dbReference>
<dbReference type="SUPFAM" id="SSF53639">
    <property type="entry name" value="AraD/HMP-PK domain-like"/>
    <property type="match status" value="1"/>
</dbReference>